<gene>
    <name evidence="23" type="ORF">PROFUN_04188</name>
</gene>
<dbReference type="Gene3D" id="3.80.10.10">
    <property type="entry name" value="Ribonuclease Inhibitor"/>
    <property type="match status" value="6"/>
</dbReference>
<dbReference type="GO" id="GO:0016020">
    <property type="term" value="C:membrane"/>
    <property type="evidence" value="ECO:0007669"/>
    <property type="project" value="UniProtKB-SubCell"/>
</dbReference>
<name>A0A2P6NVV0_9EUKA</name>
<evidence type="ECO:0000256" key="3">
    <source>
        <dbReference type="ARBA" id="ARBA00022614"/>
    </source>
</evidence>
<dbReference type="InterPro" id="IPR032675">
    <property type="entry name" value="LRR_dom_sf"/>
</dbReference>
<dbReference type="GO" id="GO:0048468">
    <property type="term" value="P:cell development"/>
    <property type="evidence" value="ECO:0007669"/>
    <property type="project" value="UniProtKB-ARBA"/>
</dbReference>
<dbReference type="SMART" id="SM00364">
    <property type="entry name" value="LRR_BAC"/>
    <property type="match status" value="7"/>
</dbReference>
<evidence type="ECO:0000256" key="2">
    <source>
        <dbReference type="ARBA" id="ARBA00004308"/>
    </source>
</evidence>
<dbReference type="PROSITE" id="PS50011">
    <property type="entry name" value="PROTEIN_KINASE_DOM"/>
    <property type="match status" value="1"/>
</dbReference>
<keyword evidence="12" id="KW-0862">Zinc</keyword>
<feature type="domain" description="MYND-type" evidence="22">
    <location>
        <begin position="1441"/>
        <end position="1478"/>
    </location>
</feature>
<dbReference type="Pfam" id="PF00560">
    <property type="entry name" value="LRR_1"/>
    <property type="match status" value="3"/>
</dbReference>
<evidence type="ECO:0000256" key="1">
    <source>
        <dbReference type="ARBA" id="ARBA00004167"/>
    </source>
</evidence>
<organism evidence="23 24">
    <name type="scientific">Planoprotostelium fungivorum</name>
    <dbReference type="NCBI Taxonomy" id="1890364"/>
    <lineage>
        <taxon>Eukaryota</taxon>
        <taxon>Amoebozoa</taxon>
        <taxon>Evosea</taxon>
        <taxon>Variosea</taxon>
        <taxon>Cavosteliida</taxon>
        <taxon>Cavosteliaceae</taxon>
        <taxon>Planoprotostelium</taxon>
    </lineage>
</organism>
<keyword evidence="8" id="KW-0677">Repeat</keyword>
<dbReference type="InterPro" id="IPR001245">
    <property type="entry name" value="Ser-Thr/Tyr_kinase_cat_dom"/>
</dbReference>
<dbReference type="PROSITE" id="PS51450">
    <property type="entry name" value="LRR"/>
    <property type="match status" value="2"/>
</dbReference>
<dbReference type="Pfam" id="PF01753">
    <property type="entry name" value="zf-MYND"/>
    <property type="match status" value="1"/>
</dbReference>
<dbReference type="Pfam" id="PF13855">
    <property type="entry name" value="LRR_8"/>
    <property type="match status" value="1"/>
</dbReference>
<keyword evidence="6" id="KW-0479">Metal-binding</keyword>
<keyword evidence="16" id="KW-0829">Tyrosine-protein kinase</keyword>
<evidence type="ECO:0000256" key="7">
    <source>
        <dbReference type="ARBA" id="ARBA00022729"/>
    </source>
</evidence>
<reference evidence="23 24" key="1">
    <citation type="journal article" date="2018" name="Genome Biol. Evol.">
        <title>Multiple Roots of Fruiting Body Formation in Amoebozoa.</title>
        <authorList>
            <person name="Hillmann F."/>
            <person name="Forbes G."/>
            <person name="Novohradska S."/>
            <person name="Ferling I."/>
            <person name="Riege K."/>
            <person name="Groth M."/>
            <person name="Westermann M."/>
            <person name="Marz M."/>
            <person name="Spaller T."/>
            <person name="Winckler T."/>
            <person name="Schaap P."/>
            <person name="Glockner G."/>
        </authorList>
    </citation>
    <scope>NUCLEOTIDE SEQUENCE [LARGE SCALE GENOMIC DNA]</scope>
    <source>
        <strain evidence="23 24">Jena</strain>
    </source>
</reference>
<keyword evidence="5" id="KW-0812">Transmembrane</keyword>
<evidence type="ECO:0000256" key="18">
    <source>
        <dbReference type="ARBA" id="ARBA00023180"/>
    </source>
</evidence>
<dbReference type="PROSITE" id="PS01360">
    <property type="entry name" value="ZF_MYND_1"/>
    <property type="match status" value="1"/>
</dbReference>
<evidence type="ECO:0008006" key="25">
    <source>
        <dbReference type="Google" id="ProtNLM"/>
    </source>
</evidence>
<dbReference type="FunFam" id="1.10.510.10:FF:001512">
    <property type="entry name" value="Receptor tyrosine-protein kinase erbB-2"/>
    <property type="match status" value="1"/>
</dbReference>
<keyword evidence="11" id="KW-0418">Kinase</keyword>
<protein>
    <recommendedName>
        <fullName evidence="25">Leucine-rich repeat receptor-like protein kinase</fullName>
    </recommendedName>
</protein>
<evidence type="ECO:0000256" key="5">
    <source>
        <dbReference type="ARBA" id="ARBA00022692"/>
    </source>
</evidence>
<dbReference type="SUPFAM" id="SSF56112">
    <property type="entry name" value="Protein kinase-like (PK-like)"/>
    <property type="match status" value="1"/>
</dbReference>
<keyword evidence="9 20" id="KW-0547">Nucleotide-binding</keyword>
<dbReference type="Proteomes" id="UP000241769">
    <property type="component" value="Unassembled WGS sequence"/>
</dbReference>
<keyword evidence="18" id="KW-0325">Glycoprotein</keyword>
<keyword evidence="24" id="KW-1185">Reference proteome</keyword>
<comment type="caution">
    <text evidence="23">The sequence shown here is derived from an EMBL/GenBank/DDBJ whole genome shotgun (WGS) entry which is preliminary data.</text>
</comment>
<dbReference type="InterPro" id="IPR011009">
    <property type="entry name" value="Kinase-like_dom_sf"/>
</dbReference>
<dbReference type="FunFam" id="3.80.10.10:FF:000095">
    <property type="entry name" value="LRR receptor-like serine/threonine-protein kinase GSO1"/>
    <property type="match status" value="1"/>
</dbReference>
<dbReference type="InterPro" id="IPR003591">
    <property type="entry name" value="Leu-rich_rpt_typical-subtyp"/>
</dbReference>
<dbReference type="Pfam" id="PF07714">
    <property type="entry name" value="PK_Tyr_Ser-Thr"/>
    <property type="match status" value="1"/>
</dbReference>
<evidence type="ECO:0000259" key="21">
    <source>
        <dbReference type="PROSITE" id="PS50011"/>
    </source>
</evidence>
<dbReference type="GO" id="GO:0050793">
    <property type="term" value="P:regulation of developmental process"/>
    <property type="evidence" value="ECO:0007669"/>
    <property type="project" value="UniProtKB-ARBA"/>
</dbReference>
<evidence type="ECO:0000313" key="24">
    <source>
        <dbReference type="Proteomes" id="UP000241769"/>
    </source>
</evidence>
<evidence type="ECO:0000256" key="20">
    <source>
        <dbReference type="PROSITE-ProRule" id="PRU10141"/>
    </source>
</evidence>
<dbReference type="PROSITE" id="PS50865">
    <property type="entry name" value="ZF_MYND_2"/>
    <property type="match status" value="1"/>
</dbReference>
<feature type="domain" description="Protein kinase" evidence="21">
    <location>
        <begin position="1129"/>
        <end position="1380"/>
    </location>
</feature>
<keyword evidence="14" id="KW-1133">Transmembrane helix</keyword>
<evidence type="ECO:0000256" key="4">
    <source>
        <dbReference type="ARBA" id="ARBA00022679"/>
    </source>
</evidence>
<dbReference type="PRINTS" id="PR00109">
    <property type="entry name" value="TYRKINASE"/>
</dbReference>
<evidence type="ECO:0000256" key="15">
    <source>
        <dbReference type="ARBA" id="ARBA00023136"/>
    </source>
</evidence>
<dbReference type="STRING" id="1890364.A0A2P6NVV0"/>
<keyword evidence="17" id="KW-0675">Receptor</keyword>
<dbReference type="OrthoDB" id="25766at2759"/>
<evidence type="ECO:0000256" key="16">
    <source>
        <dbReference type="ARBA" id="ARBA00023137"/>
    </source>
</evidence>
<evidence type="ECO:0000256" key="17">
    <source>
        <dbReference type="ARBA" id="ARBA00023170"/>
    </source>
</evidence>
<dbReference type="PANTHER" id="PTHR27000:SF746">
    <property type="entry name" value="INACTIVE LEUCINE-RICH REPEAT RECEPTOR-LIKE PROTEIN KINASE-RELATED"/>
    <property type="match status" value="1"/>
</dbReference>
<dbReference type="InterPro" id="IPR017441">
    <property type="entry name" value="Protein_kinase_ATP_BS"/>
</dbReference>
<comment type="subcellular location">
    <subcellularLocation>
        <location evidence="2">Endomembrane system</location>
    </subcellularLocation>
    <subcellularLocation>
        <location evidence="1">Membrane</location>
        <topology evidence="1">Single-pass membrane protein</topology>
    </subcellularLocation>
</comment>
<keyword evidence="7" id="KW-0732">Signal</keyword>
<keyword evidence="15" id="KW-0472">Membrane</keyword>
<evidence type="ECO:0000256" key="10">
    <source>
        <dbReference type="ARBA" id="ARBA00022771"/>
    </source>
</evidence>
<dbReference type="GO" id="GO:0008270">
    <property type="term" value="F:zinc ion binding"/>
    <property type="evidence" value="ECO:0007669"/>
    <property type="project" value="UniProtKB-KW"/>
</dbReference>
<dbReference type="SUPFAM" id="SSF144232">
    <property type="entry name" value="HIT/MYND zinc finger-like"/>
    <property type="match status" value="1"/>
</dbReference>
<evidence type="ECO:0000256" key="11">
    <source>
        <dbReference type="ARBA" id="ARBA00022777"/>
    </source>
</evidence>
<dbReference type="PROSITE" id="PS00107">
    <property type="entry name" value="PROTEIN_KINASE_ATP"/>
    <property type="match status" value="1"/>
</dbReference>
<dbReference type="PANTHER" id="PTHR27000">
    <property type="entry name" value="LEUCINE-RICH REPEAT RECEPTOR-LIKE PROTEIN KINASE FAMILY PROTEIN-RELATED"/>
    <property type="match status" value="1"/>
</dbReference>
<dbReference type="Gene3D" id="6.10.140.2220">
    <property type="match status" value="1"/>
</dbReference>
<dbReference type="Gene3D" id="1.10.510.10">
    <property type="entry name" value="Transferase(Phosphotransferase) domain 1"/>
    <property type="match status" value="1"/>
</dbReference>
<dbReference type="GO" id="GO:0012505">
    <property type="term" value="C:endomembrane system"/>
    <property type="evidence" value="ECO:0007669"/>
    <property type="project" value="UniProtKB-SubCell"/>
</dbReference>
<evidence type="ECO:0000256" key="9">
    <source>
        <dbReference type="ARBA" id="ARBA00022741"/>
    </source>
</evidence>
<dbReference type="InterPro" id="IPR000719">
    <property type="entry name" value="Prot_kinase_dom"/>
</dbReference>
<keyword evidence="13 20" id="KW-0067">ATP-binding</keyword>
<keyword evidence="3" id="KW-0433">Leucine-rich repeat</keyword>
<evidence type="ECO:0000256" key="6">
    <source>
        <dbReference type="ARBA" id="ARBA00022723"/>
    </source>
</evidence>
<evidence type="ECO:0000256" key="19">
    <source>
        <dbReference type="PROSITE-ProRule" id="PRU00134"/>
    </source>
</evidence>
<dbReference type="GO" id="GO:0005524">
    <property type="term" value="F:ATP binding"/>
    <property type="evidence" value="ECO:0007669"/>
    <property type="project" value="UniProtKB-UniRule"/>
</dbReference>
<evidence type="ECO:0000256" key="14">
    <source>
        <dbReference type="ARBA" id="ARBA00022989"/>
    </source>
</evidence>
<proteinExistence type="predicted"/>
<feature type="binding site" evidence="20">
    <location>
        <position position="1156"/>
    </location>
    <ligand>
        <name>ATP</name>
        <dbReference type="ChEBI" id="CHEBI:30616"/>
    </ligand>
</feature>
<sequence>MRGKTRGNNLNSFVELSTERNRLMKSTIKVWCCPSGVVCFKLNGLELFEKASRHFSRQRAARCSMLREVFFSLLLLGFVHADDVDILVSLFSATGGETWMNRTNWLDTSTDLSSWYGVDTDFQGRVTHLSLNGNNLTGSPPNMSGLEQLTSLNLSNNHLHAPADLFWSSLTDLIFLNIIDVSGNADLQDPPVCLPVNLTWLSISNTGVGALSGFLTSTPGSHCDLPGSRLKHFDCSHNPSYPIAYAENLYGDALEYVDFSHTLFIVEYVVPLLPNSVTSLSLNFLDSGSGHMSFPNLTRFHLTRLHLAGYTFLRTSKSDLSGLCKQDRLVDLNLSGSALSAVPPCIYRSLPNLEILDLSNNNLTGTLEISSMTMRELYVSNNKFGGILPDLNRLPYLSTLSAADNDFGGKIDPNYGSLISLILDNNHLRGNLPEFSKNIRVLSLTNNDMDGTLPSFESCRELKILKISNNSFVGSLPPTLFDVDLQLLYVGGNQLNGTLKPFSTSLMELELQSNQNNNFHSITGLPSNVLYVDLSHNQFDGPLPSVPSSVLSLVADDNRFSGKLPKIPHNIHSLSLGDNSFSDAEASDATWSDLPFITYLNLSMNRLTFLPKVTTHASLNILTYSSDYISSTALNGTDLSSVNTSTQTIYLYERISNLNLSNNLMTRWNDFYGRVLDISMNRLEAVPNIIQATYLNISHNRIRSGDFHTKSTILRKSELFNDDDSYLGYLQIFDARDNEIYVVGRSLSYATQLNYLDLSYNPVGFFYAEFSRLQNLATLLMSHMNSWNEPLSPTIGSILLLQTLDISGSNFVGRLPDSLGELAYLRHLNASNCGFSGDFPSTFQYNRYLRVLDMSNNNLTGGITDEMAAMISLKHMDLSGNQLNGTISSRIGTLYNLKHLDVSDNELTGHVPDLISSSPVLRVYNLSRNHLNGTVPKTISTMPNLSVLDFSSNSLSGRLSHCTHRLTLQSDGQSHRMPQTYLGRDNVPHHLLDEREIRVEGDVDSFDREEFVKQLSIATKISHRRLVLIYLRPGSVIVGLHILPADSKDISEGQASATDSVQFLLSRSLALSHFTVLSVTSGLHFPTTSHPSTTDPLEGERHSEPLDRGAIAEDIQLRAIQRDMILRDVIIEDQIGQGCFGEVYRGKWAGVTVALKCLKEEDTLEWLREASLLRKLNHPNIVRFLGTFSADHTTFMVLEFVECGAVDSFLRRPEVRDRIREYDLLCMTIEVVQGMCYLKMKGIIHRDLGARNLLVAHTDRRYHVKISDFGMSRESSFYESKDKQIAYKWSAPEVVHKVGSSSQSDVWSFGVTMWEIFSKGTVPYSTFTNQETVKKVFDENYRLDNPGCSVTLYDIILTCWNLDPQQRPTFEEILNILQKIASVEREDSLRSEARDEEQAGDVYAFGDRIVPSDSLYHASSHGAEETIRQQELIRNEMVEQCELCGDTDDLLRCQGCKKALYCSVEHQQIDWREHKKNCTKDTLEDGKKEDTGFTRRIQVDLIRRAIREGFTVKQLLRSASEAEKNGQTLAVFFFHKLIVESLTSTRKKKKDKGNAPNPAVEACIPLLNVYGGEEEKTNRSLKLENLLEDASLLTTSECLDFTMKLTDKKLTDRFLHHLAECITLDVYVGDRSTSITPAMDIVIQRVMNRGISSVQRMLEGIHKTSPAHYDEVIRIIYNGVEEHEREELERYHQNKGRGRLL</sequence>
<dbReference type="CDD" id="cd00192">
    <property type="entry name" value="PTKc"/>
    <property type="match status" value="1"/>
</dbReference>
<evidence type="ECO:0000256" key="13">
    <source>
        <dbReference type="ARBA" id="ARBA00022840"/>
    </source>
</evidence>
<dbReference type="EMBL" id="MDYQ01000014">
    <property type="protein sequence ID" value="PRP88097.1"/>
    <property type="molecule type" value="Genomic_DNA"/>
</dbReference>
<dbReference type="GO" id="GO:0004713">
    <property type="term" value="F:protein tyrosine kinase activity"/>
    <property type="evidence" value="ECO:0007669"/>
    <property type="project" value="UniProtKB-KW"/>
</dbReference>
<dbReference type="SMART" id="SM00369">
    <property type="entry name" value="LRR_TYP"/>
    <property type="match status" value="6"/>
</dbReference>
<keyword evidence="10 19" id="KW-0863">Zinc-finger</keyword>
<keyword evidence="4" id="KW-0808">Transferase</keyword>
<evidence type="ECO:0000256" key="8">
    <source>
        <dbReference type="ARBA" id="ARBA00022737"/>
    </source>
</evidence>
<evidence type="ECO:0000256" key="12">
    <source>
        <dbReference type="ARBA" id="ARBA00022833"/>
    </source>
</evidence>
<evidence type="ECO:0000259" key="22">
    <source>
        <dbReference type="PROSITE" id="PS50865"/>
    </source>
</evidence>
<dbReference type="InParanoid" id="A0A2P6NVV0"/>
<dbReference type="SUPFAM" id="SSF52058">
    <property type="entry name" value="L domain-like"/>
    <property type="match status" value="4"/>
</dbReference>
<accession>A0A2P6NVV0</accession>
<dbReference type="InterPro" id="IPR002893">
    <property type="entry name" value="Znf_MYND"/>
</dbReference>
<dbReference type="InterPro" id="IPR001611">
    <property type="entry name" value="Leu-rich_rpt"/>
</dbReference>
<evidence type="ECO:0000313" key="23">
    <source>
        <dbReference type="EMBL" id="PRP88097.1"/>
    </source>
</evidence>